<protein>
    <submittedName>
        <fullName evidence="1">Uncharacterized protein</fullName>
    </submittedName>
</protein>
<evidence type="ECO:0000313" key="2">
    <source>
        <dbReference type="Proteomes" id="UP001058974"/>
    </source>
</evidence>
<dbReference type="Gramene" id="Psat05G0565100-T1">
    <property type="protein sequence ID" value="KAI5410237.1"/>
    <property type="gene ID" value="KIW84_055651"/>
</dbReference>
<reference evidence="1 2" key="1">
    <citation type="journal article" date="2022" name="Nat. Genet.">
        <title>Improved pea reference genome and pan-genome highlight genomic features and evolutionary characteristics.</title>
        <authorList>
            <person name="Yang T."/>
            <person name="Liu R."/>
            <person name="Luo Y."/>
            <person name="Hu S."/>
            <person name="Wang D."/>
            <person name="Wang C."/>
            <person name="Pandey M.K."/>
            <person name="Ge S."/>
            <person name="Xu Q."/>
            <person name="Li N."/>
            <person name="Li G."/>
            <person name="Huang Y."/>
            <person name="Saxena R.K."/>
            <person name="Ji Y."/>
            <person name="Li M."/>
            <person name="Yan X."/>
            <person name="He Y."/>
            <person name="Liu Y."/>
            <person name="Wang X."/>
            <person name="Xiang C."/>
            <person name="Varshney R.K."/>
            <person name="Ding H."/>
            <person name="Gao S."/>
            <person name="Zong X."/>
        </authorList>
    </citation>
    <scope>NUCLEOTIDE SEQUENCE [LARGE SCALE GENOMIC DNA]</scope>
    <source>
        <strain evidence="1 2">cv. Zhongwan 6</strain>
    </source>
</reference>
<accession>A0A9D4WYR6</accession>
<organism evidence="1 2">
    <name type="scientific">Pisum sativum</name>
    <name type="common">Garden pea</name>
    <name type="synonym">Lathyrus oleraceus</name>
    <dbReference type="NCBI Taxonomy" id="3888"/>
    <lineage>
        <taxon>Eukaryota</taxon>
        <taxon>Viridiplantae</taxon>
        <taxon>Streptophyta</taxon>
        <taxon>Embryophyta</taxon>
        <taxon>Tracheophyta</taxon>
        <taxon>Spermatophyta</taxon>
        <taxon>Magnoliopsida</taxon>
        <taxon>eudicotyledons</taxon>
        <taxon>Gunneridae</taxon>
        <taxon>Pentapetalae</taxon>
        <taxon>rosids</taxon>
        <taxon>fabids</taxon>
        <taxon>Fabales</taxon>
        <taxon>Fabaceae</taxon>
        <taxon>Papilionoideae</taxon>
        <taxon>50 kb inversion clade</taxon>
        <taxon>NPAAA clade</taxon>
        <taxon>Hologalegina</taxon>
        <taxon>IRL clade</taxon>
        <taxon>Fabeae</taxon>
        <taxon>Lathyrus</taxon>
    </lineage>
</organism>
<gene>
    <name evidence="1" type="ORF">KIW84_055651</name>
</gene>
<comment type="caution">
    <text evidence="1">The sequence shown here is derived from an EMBL/GenBank/DDBJ whole genome shotgun (WGS) entry which is preliminary data.</text>
</comment>
<keyword evidence="2" id="KW-1185">Reference proteome</keyword>
<evidence type="ECO:0000313" key="1">
    <source>
        <dbReference type="EMBL" id="KAI5410237.1"/>
    </source>
</evidence>
<sequence>MCVRLFAAKSNWNISDQCLEFFAKMMLGATPLKENMPTSYYDANRMLSNLRKEFDRNSLLNEIHEETHIKRNGKYVDERSRITQEEYDRQLAIKQLEHPELSSLPPRYPAYPSLGFQTCGGYGGVSGYGGVDDQGQDCVEDKDDEDN</sequence>
<proteinExistence type="predicted"/>
<name>A0A9D4WYR6_PEA</name>
<dbReference type="EMBL" id="JAMSHJ010000005">
    <property type="protein sequence ID" value="KAI5410237.1"/>
    <property type="molecule type" value="Genomic_DNA"/>
</dbReference>
<dbReference type="Proteomes" id="UP001058974">
    <property type="component" value="Chromosome 5"/>
</dbReference>
<dbReference type="AlphaFoldDB" id="A0A9D4WYR6"/>